<dbReference type="InterPro" id="IPR029058">
    <property type="entry name" value="AB_hydrolase_fold"/>
</dbReference>
<comment type="caution">
    <text evidence="2">The sequence shown here is derived from an EMBL/GenBank/DDBJ whole genome shotgun (WGS) entry which is preliminary data.</text>
</comment>
<evidence type="ECO:0000259" key="1">
    <source>
        <dbReference type="Pfam" id="PF00326"/>
    </source>
</evidence>
<dbReference type="SUPFAM" id="SSF53474">
    <property type="entry name" value="alpha/beta-Hydrolases"/>
    <property type="match status" value="1"/>
</dbReference>
<dbReference type="Proteomes" id="UP001589643">
    <property type="component" value="Unassembled WGS sequence"/>
</dbReference>
<proteinExistence type="predicted"/>
<dbReference type="Pfam" id="PF00326">
    <property type="entry name" value="Peptidase_S9"/>
    <property type="match status" value="1"/>
</dbReference>
<dbReference type="PANTHER" id="PTHR43056:SF5">
    <property type="entry name" value="PEPTIDASE S9 PROLYL OLIGOPEPTIDASE CATALYTIC DOMAIN-CONTAINING PROTEIN"/>
    <property type="match status" value="1"/>
</dbReference>
<dbReference type="Gene3D" id="2.120.10.30">
    <property type="entry name" value="TolB, C-terminal domain"/>
    <property type="match status" value="1"/>
</dbReference>
<protein>
    <submittedName>
        <fullName evidence="2">Prolyl oligopeptidase family serine peptidase</fullName>
    </submittedName>
</protein>
<feature type="domain" description="Peptidase S9 prolyl oligopeptidase catalytic" evidence="1">
    <location>
        <begin position="424"/>
        <end position="628"/>
    </location>
</feature>
<dbReference type="EMBL" id="JBHLHV010000001">
    <property type="protein sequence ID" value="MFB8892599.1"/>
    <property type="molecule type" value="Genomic_DNA"/>
</dbReference>
<name>A0ABV5ERL8_9MICO</name>
<dbReference type="InterPro" id="IPR050585">
    <property type="entry name" value="Xaa-Pro_dipeptidyl-ppase/CocE"/>
</dbReference>
<sequence>MSQQQLPYGSWPSPLTASWASASSLRLDGARFVGDEIWWGESLPDEAGRVAVMRRRRDDSVEVVLPAPGNARSRVHEYGGGAWTASDDGELFFVDKSDQRIRRLRPGGEPEALTPEESGTHYGGLRWQHGALLAVRERPGRTPERHIMRIDGASSDENAASGDEAGVTELAGGSDFVAQPALSPDGSQLAWVAWDHPDMPWDRTRIRVIELDAPDRVREVAGGSTAALQPEWTSDGELLLLDEPTGRWNLHRVDPATSAAPVAVSPADADTGGGLWVLGTRWYAPLDDGRVVAVRTHGSDQLVIIDRDGGAIPLPFPATARLQIEDVRGSRALVSGAMPGASGLWLVDLDSGETTAVRGGTPDIDEAWIPHARQITTEGPHGPVHAFAYPPTNPDVTAPTDELPPYLVWVHGGPTSHVGGTADAKAAYFTSRGIGVLDVNYGGSTGYGRSYRERLKGQWGVVDVDDVAAAARGLAADGLADASRLAIEGGSAGGWTVLAALVGTDVFGAGVSRYGVGDARALAAETHDFEARYLDGLIGPLPEAEHVYIERSPLSHAEGFRVPLLLLQGDEDAVVPPAQAEAIRDALVEQGVPHAYVLYAGEGHGFRRTETIVNALESELAFLGQVFGFDTPGVAPIELG</sequence>
<dbReference type="InterPro" id="IPR001375">
    <property type="entry name" value="Peptidase_S9_cat"/>
</dbReference>
<dbReference type="InterPro" id="IPR011042">
    <property type="entry name" value="6-blade_b-propeller_TolB-like"/>
</dbReference>
<dbReference type="PANTHER" id="PTHR43056">
    <property type="entry name" value="PEPTIDASE S9 PROLYL OLIGOPEPTIDASE"/>
    <property type="match status" value="1"/>
</dbReference>
<dbReference type="RefSeq" id="WP_378717960.1">
    <property type="nucleotide sequence ID" value="NZ_JBHLHV010000001.1"/>
</dbReference>
<accession>A0ABV5ERL8</accession>
<organism evidence="2 3">
    <name type="scientific">Microbacterium plantarum</name>
    <dbReference type="NCBI Taxonomy" id="1816425"/>
    <lineage>
        <taxon>Bacteria</taxon>
        <taxon>Bacillati</taxon>
        <taxon>Actinomycetota</taxon>
        <taxon>Actinomycetes</taxon>
        <taxon>Micrococcales</taxon>
        <taxon>Microbacteriaceae</taxon>
        <taxon>Microbacterium</taxon>
    </lineage>
</organism>
<reference evidence="2 3" key="1">
    <citation type="submission" date="2024-08" db="EMBL/GenBank/DDBJ databases">
        <title>Heavy metals resistant antinobacteria isolated from wastewater.</title>
        <authorList>
            <person name="Roman Ponce B."/>
            <person name="Blanco Mercado M.A."/>
            <person name="Avila Aldana I.N."/>
            <person name="Morales Arrieta S."/>
        </authorList>
    </citation>
    <scope>NUCLEOTIDE SEQUENCE [LARGE SCALE GENOMIC DNA]</scope>
    <source>
        <strain evidence="3">sma-1</strain>
    </source>
</reference>
<keyword evidence="3" id="KW-1185">Reference proteome</keyword>
<evidence type="ECO:0000313" key="3">
    <source>
        <dbReference type="Proteomes" id="UP001589643"/>
    </source>
</evidence>
<dbReference type="SUPFAM" id="SSF69322">
    <property type="entry name" value="Tricorn protease domain 2"/>
    <property type="match status" value="1"/>
</dbReference>
<dbReference type="Gene3D" id="3.40.50.1820">
    <property type="entry name" value="alpha/beta hydrolase"/>
    <property type="match status" value="1"/>
</dbReference>
<evidence type="ECO:0000313" key="2">
    <source>
        <dbReference type="EMBL" id="MFB8892599.1"/>
    </source>
</evidence>
<gene>
    <name evidence="2" type="ORF">AB7P39_07030</name>
</gene>